<dbReference type="PANTHER" id="PTHR47245">
    <property type="entry name" value="PEPTIDYLPROLYL ISOMERASE"/>
    <property type="match status" value="1"/>
</dbReference>
<accession>A0A1B2E0Z0</accession>
<dbReference type="Pfam" id="PF13616">
    <property type="entry name" value="Rotamase_3"/>
    <property type="match status" value="1"/>
</dbReference>
<evidence type="ECO:0000313" key="5">
    <source>
        <dbReference type="EMBL" id="ANY73601.1"/>
    </source>
</evidence>
<dbReference type="KEGG" id="pib:BBD41_14030"/>
<evidence type="ECO:0000256" key="2">
    <source>
        <dbReference type="SAM" id="MobiDB-lite"/>
    </source>
</evidence>
<dbReference type="InterPro" id="IPR000297">
    <property type="entry name" value="PPIase_PpiC"/>
</dbReference>
<organism evidence="5">
    <name type="scientific">Paenibacillus ihbetae</name>
    <dbReference type="NCBI Taxonomy" id="1870820"/>
    <lineage>
        <taxon>Bacteria</taxon>
        <taxon>Bacillati</taxon>
        <taxon>Bacillota</taxon>
        <taxon>Bacilli</taxon>
        <taxon>Bacillales</taxon>
        <taxon>Paenibacillaceae</taxon>
        <taxon>Paenibacillus</taxon>
    </lineage>
</organism>
<dbReference type="PROSITE" id="PS51257">
    <property type="entry name" value="PROKAR_LIPOPROTEIN"/>
    <property type="match status" value="1"/>
</dbReference>
<feature type="chain" id="PRO_5039629989" evidence="3">
    <location>
        <begin position="27"/>
        <end position="367"/>
    </location>
</feature>
<dbReference type="InterPro" id="IPR050245">
    <property type="entry name" value="PrsA_foldase"/>
</dbReference>
<dbReference type="InterPro" id="IPR027304">
    <property type="entry name" value="Trigger_fact/SurA_dom_sf"/>
</dbReference>
<dbReference type="PANTHER" id="PTHR47245:SF2">
    <property type="entry name" value="PEPTIDYL-PROLYL CIS-TRANS ISOMERASE HP_0175-RELATED"/>
    <property type="match status" value="1"/>
</dbReference>
<dbReference type="EMBL" id="CP016809">
    <property type="protein sequence ID" value="ANY73601.1"/>
    <property type="molecule type" value="Genomic_DNA"/>
</dbReference>
<keyword evidence="3" id="KW-0732">Signal</keyword>
<evidence type="ECO:0000259" key="4">
    <source>
        <dbReference type="PROSITE" id="PS50198"/>
    </source>
</evidence>
<feature type="domain" description="PpiC" evidence="4">
    <location>
        <begin position="174"/>
        <end position="277"/>
    </location>
</feature>
<keyword evidence="1 5" id="KW-0413">Isomerase</keyword>
<dbReference type="AlphaFoldDB" id="A0A1B2E0Z0"/>
<protein>
    <submittedName>
        <fullName evidence="5">Peptidylprolyl isomerase</fullName>
    </submittedName>
</protein>
<dbReference type="SUPFAM" id="SSF54534">
    <property type="entry name" value="FKBP-like"/>
    <property type="match status" value="1"/>
</dbReference>
<reference evidence="5" key="1">
    <citation type="submission" date="2016-08" db="EMBL/GenBank/DDBJ databases">
        <title>Complete Genome Seqeunce of Paenibacillus sp. nov. IHBB 9852 from high altitute lake of Indian trans-Himalayas.</title>
        <authorList>
            <person name="Kiran S."/>
            <person name="Swarnkar M.K."/>
            <person name="Rana A."/>
            <person name="Tewari R."/>
            <person name="Gulati A."/>
        </authorList>
    </citation>
    <scope>NUCLEOTIDE SEQUENCE [LARGE SCALE GENOMIC DNA]</scope>
    <source>
        <strain evidence="5">IHBB 9852</strain>
    </source>
</reference>
<sequence length="367" mass="40850">MPSRNKRAWKTFIVSLTAVLSMSMIAACGKDDSKGNEVDDSKVIVKYKGGELTAKEFDLEQRMIQFMSPEYAQFLQMDEFKEYLAKQGVAYEYLYAKADDKAKEAAGKQADELLKSNKSAMGEENYKKALEAQKLTEEDVKNYMLRIMTVVEYEKSQVTEDDMKKDFEANKQDYTKVSVRHVLVGFQDPEGKERPEGEALKIAKEVQSKLNKGEDFAAIAKEYSEDPGSKDKGGLYENEPAGRWVPEFKEKALSLELNKISDPVETSYGYHIMKVEKREEVTYDKLTAEEKEGIQNKLASGKIDNFMQNELSGLIESMNLPKSENAGDKPAEEKPAEGGDATKPADGSDAPADGEKAPAAGTGDSVK</sequence>
<dbReference type="SUPFAM" id="SSF109998">
    <property type="entry name" value="Triger factor/SurA peptide-binding domain-like"/>
    <property type="match status" value="1"/>
</dbReference>
<dbReference type="GO" id="GO:0003755">
    <property type="term" value="F:peptidyl-prolyl cis-trans isomerase activity"/>
    <property type="evidence" value="ECO:0007669"/>
    <property type="project" value="UniProtKB-KW"/>
</dbReference>
<gene>
    <name evidence="5" type="ORF">BBD41_14030</name>
</gene>
<feature type="signal peptide" evidence="3">
    <location>
        <begin position="1"/>
        <end position="26"/>
    </location>
</feature>
<evidence type="ECO:0000256" key="3">
    <source>
        <dbReference type="SAM" id="SignalP"/>
    </source>
</evidence>
<dbReference type="Gene3D" id="3.10.50.40">
    <property type="match status" value="1"/>
</dbReference>
<feature type="compositionally biased region" description="Basic and acidic residues" evidence="2">
    <location>
        <begin position="325"/>
        <end position="337"/>
    </location>
</feature>
<dbReference type="RefSeq" id="WP_099477950.1">
    <property type="nucleotide sequence ID" value="NZ_CP016809.1"/>
</dbReference>
<name>A0A1B2E0Z0_9BACL</name>
<dbReference type="PROSITE" id="PS50198">
    <property type="entry name" value="PPIC_PPIASE_2"/>
    <property type="match status" value="1"/>
</dbReference>
<feature type="region of interest" description="Disordered" evidence="2">
    <location>
        <begin position="314"/>
        <end position="367"/>
    </location>
</feature>
<dbReference type="InterPro" id="IPR046357">
    <property type="entry name" value="PPIase_dom_sf"/>
</dbReference>
<evidence type="ECO:0000256" key="1">
    <source>
        <dbReference type="PROSITE-ProRule" id="PRU00278"/>
    </source>
</evidence>
<keyword evidence="1" id="KW-0697">Rotamase</keyword>
<proteinExistence type="predicted"/>